<feature type="chain" id="PRO_5047041334" evidence="2">
    <location>
        <begin position="21"/>
        <end position="121"/>
    </location>
</feature>
<feature type="compositionally biased region" description="Basic and acidic residues" evidence="1">
    <location>
        <begin position="73"/>
        <end position="88"/>
    </location>
</feature>
<keyword evidence="2" id="KW-0732">Signal</keyword>
<feature type="region of interest" description="Disordered" evidence="1">
    <location>
        <begin position="70"/>
        <end position="121"/>
    </location>
</feature>
<feature type="signal peptide" evidence="2">
    <location>
        <begin position="1"/>
        <end position="20"/>
    </location>
</feature>
<evidence type="ECO:0000313" key="3">
    <source>
        <dbReference type="EMBL" id="CAG9932098.1"/>
    </source>
</evidence>
<dbReference type="RefSeq" id="WP_239796089.1">
    <property type="nucleotide sequence ID" value="NZ_OU912926.1"/>
</dbReference>
<protein>
    <submittedName>
        <fullName evidence="3">Uncharacterized protein</fullName>
    </submittedName>
</protein>
<sequence length="121" mass="13414">MYLPNMVLSLSLLTAFNVFGAQNDNFPTFHLITSAPISVPYQSSFSSYKPYVEEELSSWRALNEQVTGGGTADHFKGNMKGMDHEKMKSMPSGHAMTEMTDMPNDTGKLSSKKLSKPAHQH</sequence>
<dbReference type="Proteomes" id="UP000839052">
    <property type="component" value="Chromosome"/>
</dbReference>
<evidence type="ECO:0000313" key="4">
    <source>
        <dbReference type="Proteomes" id="UP000839052"/>
    </source>
</evidence>
<feature type="compositionally biased region" description="Basic residues" evidence="1">
    <location>
        <begin position="110"/>
        <end position="121"/>
    </location>
</feature>
<organism evidence="3 4">
    <name type="scientific">Candidatus Nitrotoga arctica</name>
    <dbReference type="NCBI Taxonomy" id="453162"/>
    <lineage>
        <taxon>Bacteria</taxon>
        <taxon>Pseudomonadati</taxon>
        <taxon>Pseudomonadota</taxon>
        <taxon>Betaproteobacteria</taxon>
        <taxon>Nitrosomonadales</taxon>
        <taxon>Gallionellaceae</taxon>
        <taxon>Candidatus Nitrotoga</taxon>
    </lineage>
</organism>
<evidence type="ECO:0000256" key="1">
    <source>
        <dbReference type="SAM" id="MobiDB-lite"/>
    </source>
</evidence>
<accession>A0ABM8YX51</accession>
<proteinExistence type="predicted"/>
<evidence type="ECO:0000256" key="2">
    <source>
        <dbReference type="SAM" id="SignalP"/>
    </source>
</evidence>
<reference evidence="3 4" key="1">
    <citation type="submission" date="2021-10" db="EMBL/GenBank/DDBJ databases">
        <authorList>
            <person name="Koch H."/>
        </authorList>
    </citation>
    <scope>NUCLEOTIDE SEQUENCE [LARGE SCALE GENOMIC DNA]</scope>
    <source>
        <strain evidence="3">6680</strain>
    </source>
</reference>
<gene>
    <name evidence="3" type="ORF">NTG6680_0845</name>
</gene>
<keyword evidence="4" id="KW-1185">Reference proteome</keyword>
<name>A0ABM8YX51_9PROT</name>
<dbReference type="EMBL" id="OU912926">
    <property type="protein sequence ID" value="CAG9932098.1"/>
    <property type="molecule type" value="Genomic_DNA"/>
</dbReference>